<feature type="compositionally biased region" description="Low complexity" evidence="1">
    <location>
        <begin position="1"/>
        <end position="14"/>
    </location>
</feature>
<feature type="region of interest" description="Disordered" evidence="1">
    <location>
        <begin position="320"/>
        <end position="346"/>
    </location>
</feature>
<dbReference type="Proteomes" id="UP000249375">
    <property type="component" value="Chromosome"/>
</dbReference>
<evidence type="ECO:0000313" key="3">
    <source>
        <dbReference type="EMBL" id="QFQ11853.1"/>
    </source>
</evidence>
<evidence type="ECO:0000256" key="1">
    <source>
        <dbReference type="SAM" id="MobiDB-lite"/>
    </source>
</evidence>
<reference evidence="3 4" key="1">
    <citation type="submission" date="2018-11" db="EMBL/GenBank/DDBJ databases">
        <authorList>
            <person name="Na S.W."/>
            <person name="Baik M."/>
        </authorList>
    </citation>
    <scope>NUCLEOTIDE SEQUENCE [LARGE SCALE GENOMIC DNA]</scope>
    <source>
        <strain evidence="3 4">E39</strain>
    </source>
</reference>
<evidence type="ECO:0000313" key="4">
    <source>
        <dbReference type="Proteomes" id="UP000249375"/>
    </source>
</evidence>
<protein>
    <submittedName>
        <fullName evidence="3">Uncharacterized protein</fullName>
    </submittedName>
</protein>
<sequence length="346" mass="39951">MENKTSKNNSSNSTDNVQDSQQVKNKKKRISKTFILGVVLLLTAIIAISYITYKSSTRDENEKSRYDALKNSRNVEDYEDFLEDFPKSRHSREVSARLEQVKVEVKEWESIKNSSNPNDFRAFQNRFNDACFANLVEAKLDSLDWIVAKKENTNRSYKTYLDQHPKGKHKKEIPEEMKLAQQNFIKENNTAFDYENVIYLFFQNLENRNVAAMKQYVAEEMTDFLGRTTLKRDDLEGGMAGILPSKSDSCGIKIDNFSPIEKIDDNYNLKFTIEQFLADNYGGMKYVDYDADCKMNTNLEIVSLQLNKKKEQIIAKAGNKPIRKDDNTALNGKQRTSNVVKKSNKQ</sequence>
<dbReference type="RefSeq" id="WP_111897771.1">
    <property type="nucleotide sequence ID" value="NZ_CP033459.1"/>
</dbReference>
<name>A0A5P8E4C5_9BACT</name>
<keyword evidence="4" id="KW-1185">Reference proteome</keyword>
<keyword evidence="2" id="KW-0472">Membrane</keyword>
<dbReference type="AlphaFoldDB" id="A0A5P8E4C5"/>
<dbReference type="EMBL" id="CP033459">
    <property type="protein sequence ID" value="QFQ11853.1"/>
    <property type="molecule type" value="Genomic_DNA"/>
</dbReference>
<feature type="region of interest" description="Disordered" evidence="1">
    <location>
        <begin position="1"/>
        <end position="24"/>
    </location>
</feature>
<keyword evidence="2" id="KW-1133">Transmembrane helix</keyword>
<organism evidence="3 4">
    <name type="scientific">Pseudoprevotella muciniphila</name>
    <dbReference type="NCBI Taxonomy" id="2133944"/>
    <lineage>
        <taxon>Bacteria</taxon>
        <taxon>Pseudomonadati</taxon>
        <taxon>Bacteroidota</taxon>
        <taxon>Bacteroidia</taxon>
        <taxon>Bacteroidales</taxon>
        <taxon>Prevotellaceae</taxon>
        <taxon>Pseudoprevotella</taxon>
    </lineage>
</organism>
<evidence type="ECO:0000256" key="2">
    <source>
        <dbReference type="SAM" id="Phobius"/>
    </source>
</evidence>
<proteinExistence type="predicted"/>
<keyword evidence="2" id="KW-0812">Transmembrane</keyword>
<accession>A0A5P8E4C5</accession>
<dbReference type="KEGG" id="alq:C7Y71_001795"/>
<feature type="compositionally biased region" description="Polar residues" evidence="1">
    <location>
        <begin position="328"/>
        <end position="346"/>
    </location>
</feature>
<feature type="transmembrane region" description="Helical" evidence="2">
    <location>
        <begin position="34"/>
        <end position="53"/>
    </location>
</feature>
<gene>
    <name evidence="3" type="ORF">C7Y71_001795</name>
</gene>